<name>A0A2H3DV60_ARMGA</name>
<evidence type="ECO:0000313" key="3">
    <source>
        <dbReference type="EMBL" id="PBK94708.1"/>
    </source>
</evidence>
<evidence type="ECO:0000313" key="4">
    <source>
        <dbReference type="Proteomes" id="UP000217790"/>
    </source>
</evidence>
<evidence type="ECO:0000256" key="1">
    <source>
        <dbReference type="SAM" id="Coils"/>
    </source>
</evidence>
<accession>A0A2H3DV60</accession>
<dbReference type="OrthoDB" id="3208947at2759"/>
<sequence>MLPLPFPNPPTMSSLSDARSSLETSIRSQEALATEISDAEANLAKVIQEAQCRIDALRREKTQLDEQILATQAYISPMRRLPIELLRDVFYGCFEDHPCCAWVLASVCVDWRRLALAMPRIWAKIRLVTTPTSSPETIRLWLERSGSSVPLDIEIYLHVAKGTNDVPTSSRRRRRSSSPPSSFLYPVSFPSSGPSYMISPTGVLPPANTPIIIPMSPSSHHSHDVWVPSSPPSYPSDRPRGDKSAWGRGTPWGFVAVYYLVEQMHRWERFVFRFDRQFPSMLALKSITGDAPLLKHFEVSAAESVYYPDHWAWLPNTPSTKQVVPILDTVTLQFIPFKWSSPLFQSNLRNLNLRALPASQHPLNQILHILHANQHSLERVSLHFQTVLPPILPLSQLTLPRLKEFNLGGHYMLTNLVESLVLPELEELNLDIEARESIEEYIQTLLAKTPSTAMNLKHLGIAYGYGTGHHAEASIPDTVSASSPPFYYGSGGVVVSWLFLNDLPQLESLRVGGSHLDVLMAGLGMPDEEMMTGAVAIGVIGSTVVANAWLCPKLKELGLRSCHGHEGWAKLVQAVEGRNPDGGATGTVINGLSPVRLKRLELYDSQGIGGDVIQWLEKRVDEVVWTESERSSPSMSPFA</sequence>
<feature type="coiled-coil region" evidence="1">
    <location>
        <begin position="29"/>
        <end position="67"/>
    </location>
</feature>
<proteinExistence type="predicted"/>
<dbReference type="OMA" id="VEQMHRW"/>
<dbReference type="InterPro" id="IPR032675">
    <property type="entry name" value="LRR_dom_sf"/>
</dbReference>
<reference evidence="4" key="1">
    <citation type="journal article" date="2017" name="Nat. Ecol. Evol.">
        <title>Genome expansion and lineage-specific genetic innovations in the forest pathogenic fungi Armillaria.</title>
        <authorList>
            <person name="Sipos G."/>
            <person name="Prasanna A.N."/>
            <person name="Walter M.C."/>
            <person name="O'Connor E."/>
            <person name="Balint B."/>
            <person name="Krizsan K."/>
            <person name="Kiss B."/>
            <person name="Hess J."/>
            <person name="Varga T."/>
            <person name="Slot J."/>
            <person name="Riley R."/>
            <person name="Boka B."/>
            <person name="Rigling D."/>
            <person name="Barry K."/>
            <person name="Lee J."/>
            <person name="Mihaltcheva S."/>
            <person name="LaButti K."/>
            <person name="Lipzen A."/>
            <person name="Waldron R."/>
            <person name="Moloney N.M."/>
            <person name="Sperisen C."/>
            <person name="Kredics L."/>
            <person name="Vagvoelgyi C."/>
            <person name="Patrignani A."/>
            <person name="Fitzpatrick D."/>
            <person name="Nagy I."/>
            <person name="Doyle S."/>
            <person name="Anderson J.B."/>
            <person name="Grigoriev I.V."/>
            <person name="Gueldener U."/>
            <person name="Muensterkoetter M."/>
            <person name="Nagy L.G."/>
        </authorList>
    </citation>
    <scope>NUCLEOTIDE SEQUENCE [LARGE SCALE GENOMIC DNA]</scope>
    <source>
        <strain evidence="4">Ar21-2</strain>
    </source>
</reference>
<keyword evidence="4" id="KW-1185">Reference proteome</keyword>
<evidence type="ECO:0000256" key="2">
    <source>
        <dbReference type="SAM" id="MobiDB-lite"/>
    </source>
</evidence>
<evidence type="ECO:0008006" key="5">
    <source>
        <dbReference type="Google" id="ProtNLM"/>
    </source>
</evidence>
<dbReference type="Proteomes" id="UP000217790">
    <property type="component" value="Unassembled WGS sequence"/>
</dbReference>
<gene>
    <name evidence="3" type="ORF">ARMGADRAFT_63694</name>
</gene>
<dbReference type="EMBL" id="KZ293653">
    <property type="protein sequence ID" value="PBK94708.1"/>
    <property type="molecule type" value="Genomic_DNA"/>
</dbReference>
<dbReference type="STRING" id="47427.A0A2H3DV60"/>
<feature type="region of interest" description="Disordered" evidence="2">
    <location>
        <begin position="220"/>
        <end position="243"/>
    </location>
</feature>
<keyword evidence="1" id="KW-0175">Coiled coil</keyword>
<dbReference type="SUPFAM" id="SSF52047">
    <property type="entry name" value="RNI-like"/>
    <property type="match status" value="1"/>
</dbReference>
<protein>
    <recommendedName>
        <fullName evidence="5">F-box domain-containing protein</fullName>
    </recommendedName>
</protein>
<dbReference type="InParanoid" id="A0A2H3DV60"/>
<dbReference type="AlphaFoldDB" id="A0A2H3DV60"/>
<organism evidence="3 4">
    <name type="scientific">Armillaria gallica</name>
    <name type="common">Bulbous honey fungus</name>
    <name type="synonym">Armillaria bulbosa</name>
    <dbReference type="NCBI Taxonomy" id="47427"/>
    <lineage>
        <taxon>Eukaryota</taxon>
        <taxon>Fungi</taxon>
        <taxon>Dikarya</taxon>
        <taxon>Basidiomycota</taxon>
        <taxon>Agaricomycotina</taxon>
        <taxon>Agaricomycetes</taxon>
        <taxon>Agaricomycetidae</taxon>
        <taxon>Agaricales</taxon>
        <taxon>Marasmiineae</taxon>
        <taxon>Physalacriaceae</taxon>
        <taxon>Armillaria</taxon>
    </lineage>
</organism>
<dbReference type="Gene3D" id="3.80.10.10">
    <property type="entry name" value="Ribonuclease Inhibitor"/>
    <property type="match status" value="1"/>
</dbReference>